<dbReference type="Proteomes" id="UP000230069">
    <property type="component" value="Unassembled WGS sequence"/>
</dbReference>
<dbReference type="EMBL" id="KZ305019">
    <property type="protein sequence ID" value="PIA62682.1"/>
    <property type="molecule type" value="Genomic_DNA"/>
</dbReference>
<evidence type="ECO:0000313" key="1">
    <source>
        <dbReference type="EMBL" id="PIA62682.1"/>
    </source>
</evidence>
<dbReference type="AlphaFoldDB" id="A0A2G5F3X4"/>
<proteinExistence type="predicted"/>
<dbReference type="InParanoid" id="A0A2G5F3X4"/>
<organism evidence="1 2">
    <name type="scientific">Aquilegia coerulea</name>
    <name type="common">Rocky mountain columbine</name>
    <dbReference type="NCBI Taxonomy" id="218851"/>
    <lineage>
        <taxon>Eukaryota</taxon>
        <taxon>Viridiplantae</taxon>
        <taxon>Streptophyta</taxon>
        <taxon>Embryophyta</taxon>
        <taxon>Tracheophyta</taxon>
        <taxon>Spermatophyta</taxon>
        <taxon>Magnoliopsida</taxon>
        <taxon>Ranunculales</taxon>
        <taxon>Ranunculaceae</taxon>
        <taxon>Thalictroideae</taxon>
        <taxon>Aquilegia</taxon>
    </lineage>
</organism>
<reference evidence="1 2" key="1">
    <citation type="submission" date="2017-09" db="EMBL/GenBank/DDBJ databases">
        <title>WGS assembly of Aquilegia coerulea Goldsmith.</title>
        <authorList>
            <person name="Hodges S."/>
            <person name="Kramer E."/>
            <person name="Nordborg M."/>
            <person name="Tomkins J."/>
            <person name="Borevitz J."/>
            <person name="Derieg N."/>
            <person name="Yan J."/>
            <person name="Mihaltcheva S."/>
            <person name="Hayes R.D."/>
            <person name="Rokhsar D."/>
        </authorList>
    </citation>
    <scope>NUCLEOTIDE SEQUENCE [LARGE SCALE GENOMIC DNA]</scope>
    <source>
        <strain evidence="2">cv. Goldsmith</strain>
    </source>
</reference>
<name>A0A2G5F3X4_AQUCA</name>
<protein>
    <submittedName>
        <fullName evidence="1">Uncharacterized protein</fullName>
    </submittedName>
</protein>
<keyword evidence="2" id="KW-1185">Reference proteome</keyword>
<evidence type="ECO:0000313" key="2">
    <source>
        <dbReference type="Proteomes" id="UP000230069"/>
    </source>
</evidence>
<gene>
    <name evidence="1" type="ORF">AQUCO_00200595v1</name>
</gene>
<accession>A0A2G5F3X4</accession>
<sequence>MAPLTSLFPKMLGNKKMKLVVEIKMLIHLLDLLVHEFELEVDVEEDDDEGYGIQSNELIVLHLLDLFYENYGDIHKLHILMKLDQCELNLVMA</sequence>